<evidence type="ECO:0000313" key="2">
    <source>
        <dbReference type="Proteomes" id="UP000617555"/>
    </source>
</evidence>
<gene>
    <name evidence="1" type="ORF">GCM10011607_30670</name>
</gene>
<sequence>MSFSELQKQDVIRLCLQRKKRRQFALHKARQQELLNQQMAHTPQLDFEDKQNSVDDVDLADFSLDD</sequence>
<keyword evidence="2" id="KW-1185">Reference proteome</keyword>
<evidence type="ECO:0000313" key="1">
    <source>
        <dbReference type="EMBL" id="GGB67896.1"/>
    </source>
</evidence>
<dbReference type="EMBL" id="BMII01000027">
    <property type="protein sequence ID" value="GGB67896.1"/>
    <property type="molecule type" value="Genomic_DNA"/>
</dbReference>
<organism evidence="1 2">
    <name type="scientific">Shewanella inventionis</name>
    <dbReference type="NCBI Taxonomy" id="1738770"/>
    <lineage>
        <taxon>Bacteria</taxon>
        <taxon>Pseudomonadati</taxon>
        <taxon>Pseudomonadota</taxon>
        <taxon>Gammaproteobacteria</taxon>
        <taxon>Alteromonadales</taxon>
        <taxon>Shewanellaceae</taxon>
        <taxon>Shewanella</taxon>
    </lineage>
</organism>
<evidence type="ECO:0008006" key="3">
    <source>
        <dbReference type="Google" id="ProtNLM"/>
    </source>
</evidence>
<name>A0ABQ1JFU0_9GAMM</name>
<proteinExistence type="predicted"/>
<reference evidence="2" key="1">
    <citation type="journal article" date="2019" name="Int. J. Syst. Evol. Microbiol.">
        <title>The Global Catalogue of Microorganisms (GCM) 10K type strain sequencing project: providing services to taxonomists for standard genome sequencing and annotation.</title>
        <authorList>
            <consortium name="The Broad Institute Genomics Platform"/>
            <consortium name="The Broad Institute Genome Sequencing Center for Infectious Disease"/>
            <person name="Wu L."/>
            <person name="Ma J."/>
        </authorList>
    </citation>
    <scope>NUCLEOTIDE SEQUENCE [LARGE SCALE GENOMIC DNA]</scope>
    <source>
        <strain evidence="2">CGMCC 1.15339</strain>
    </source>
</reference>
<comment type="caution">
    <text evidence="1">The sequence shown here is derived from an EMBL/GenBank/DDBJ whole genome shotgun (WGS) entry which is preliminary data.</text>
</comment>
<accession>A0ABQ1JFU0</accession>
<protein>
    <recommendedName>
        <fullName evidence="3">DUF2986 domain-containing protein</fullName>
    </recommendedName>
</protein>
<dbReference type="Proteomes" id="UP000617555">
    <property type="component" value="Unassembled WGS sequence"/>
</dbReference>